<accession>A0A0J9HI12</accession>
<protein>
    <submittedName>
        <fullName evidence="1">Uncharacterized protein</fullName>
    </submittedName>
</protein>
<reference evidence="1" key="1">
    <citation type="submission" date="2010-03" db="EMBL/GenBank/DDBJ databases">
        <title>Annotation of Blastomyces dermatitidis strain ATCC 18188.</title>
        <authorList>
            <consortium name="The Broad Institute Genome Sequencing Platform"/>
            <consortium name="Broad Institute Genome Sequencing Center for Infectious Disease."/>
            <person name="Cuomo C."/>
            <person name="Klein B."/>
            <person name="Sullivan T."/>
            <person name="Heitman J."/>
            <person name="Young S."/>
            <person name="Zeng Q."/>
            <person name="Gargeya S."/>
            <person name="Alvarado L."/>
            <person name="Berlin A.M."/>
            <person name="Chapman S.B."/>
            <person name="Chen Z."/>
            <person name="Freedman E."/>
            <person name="Gellesch M."/>
            <person name="Goldberg J."/>
            <person name="Griggs A."/>
            <person name="Gujja S."/>
            <person name="Heilman E."/>
            <person name="Heiman D."/>
            <person name="Howarth C."/>
            <person name="Mehta T."/>
            <person name="Neiman D."/>
            <person name="Pearson M."/>
            <person name="Roberts A."/>
            <person name="Saif S."/>
            <person name="Shea T."/>
            <person name="Shenoy N."/>
            <person name="Sisk P."/>
            <person name="Stolte C."/>
            <person name="Sykes S."/>
            <person name="White J."/>
            <person name="Yandava C."/>
            <person name="Haas B."/>
            <person name="Nusbaum C."/>
            <person name="Birren B."/>
        </authorList>
    </citation>
    <scope>NUCLEOTIDE SEQUENCE</scope>
    <source>
        <strain evidence="1">ATCC 18188</strain>
    </source>
</reference>
<sequence>MARVGHSCGLLKRQSLLWPPALALLERINRYRRALVNIDKDKYITEGGSGNELKTPRCHLRGSELDTIVHDVKALTMMTVGITQKTELF</sequence>
<dbReference type="EMBL" id="GG749511">
    <property type="protein sequence ID" value="KMW68801.1"/>
    <property type="molecule type" value="Genomic_DNA"/>
</dbReference>
<dbReference type="Proteomes" id="UP000007802">
    <property type="component" value="Unassembled WGS sequence"/>
</dbReference>
<proteinExistence type="predicted"/>
<dbReference type="EMBL" id="GG749511">
    <property type="protein sequence ID" value="KMW68800.1"/>
    <property type="molecule type" value="Genomic_DNA"/>
</dbReference>
<organism evidence="1">
    <name type="scientific">Ajellomyces dermatitidis (strain ATCC 18188 / CBS 674.68)</name>
    <name type="common">Blastomyces dermatitidis</name>
    <dbReference type="NCBI Taxonomy" id="653446"/>
    <lineage>
        <taxon>Eukaryota</taxon>
        <taxon>Fungi</taxon>
        <taxon>Dikarya</taxon>
        <taxon>Ascomycota</taxon>
        <taxon>Pezizomycotina</taxon>
        <taxon>Eurotiomycetes</taxon>
        <taxon>Eurotiomycetidae</taxon>
        <taxon>Onygenales</taxon>
        <taxon>Ajellomycetaceae</taxon>
        <taxon>Blastomyces</taxon>
    </lineage>
</organism>
<gene>
    <name evidence="1" type="ORF">BDDG_13038</name>
</gene>
<dbReference type="AlphaFoldDB" id="A0A0J9HI12"/>
<dbReference type="EMBL" id="GG749511">
    <property type="protein sequence ID" value="KMW68799.1"/>
    <property type="molecule type" value="Genomic_DNA"/>
</dbReference>
<evidence type="ECO:0000313" key="1">
    <source>
        <dbReference type="EMBL" id="KMW68799.1"/>
    </source>
</evidence>
<name>A0A0J9HI12_AJEDA</name>
<dbReference type="EMBL" id="GG749511">
    <property type="protein sequence ID" value="KMW68802.1"/>
    <property type="molecule type" value="Genomic_DNA"/>
</dbReference>